<comment type="caution">
    <text evidence="1">The sequence shown here is derived from an EMBL/GenBank/DDBJ whole genome shotgun (WGS) entry which is preliminary data.</text>
</comment>
<dbReference type="EMBL" id="AZJE01000014">
    <property type="protein sequence ID" value="ETD22947.1"/>
    <property type="molecule type" value="Genomic_DNA"/>
</dbReference>
<evidence type="ECO:0000313" key="2">
    <source>
        <dbReference type="Proteomes" id="UP000018683"/>
    </source>
</evidence>
<evidence type="ECO:0000313" key="1">
    <source>
        <dbReference type="EMBL" id="ETD22947.1"/>
    </source>
</evidence>
<name>V8C7C9_9FIRM</name>
<reference evidence="1 2" key="1">
    <citation type="submission" date="2013-10" db="EMBL/GenBank/DDBJ databases">
        <title>The Genome Sequence of Ruminococcus lactaris CC59_002D.</title>
        <authorList>
            <consortium name="The Broad Institute Genomics Platform"/>
            <person name="Earl A."/>
            <person name="Allen-Vercoe E."/>
            <person name="Daigneault M."/>
            <person name="Young S.K."/>
            <person name="Zeng Q."/>
            <person name="Gargeya S."/>
            <person name="Fitzgerald M."/>
            <person name="Abouelleil A."/>
            <person name="Alvarado L."/>
            <person name="Chapman S.B."/>
            <person name="Gainer-Dewar J."/>
            <person name="Goldberg J."/>
            <person name="Griggs A."/>
            <person name="Gujja S."/>
            <person name="Hansen M."/>
            <person name="Howarth C."/>
            <person name="Imamovic A."/>
            <person name="Ireland A."/>
            <person name="Larimer J."/>
            <person name="McCowan C."/>
            <person name="Murphy C."/>
            <person name="Pearson M."/>
            <person name="Poon T.W."/>
            <person name="Priest M."/>
            <person name="Roberts A."/>
            <person name="Saif S."/>
            <person name="Shea T."/>
            <person name="Sykes S."/>
            <person name="Wortman J."/>
            <person name="Nusbaum C."/>
            <person name="Birren B."/>
        </authorList>
    </citation>
    <scope>NUCLEOTIDE SEQUENCE [LARGE SCALE GENOMIC DNA]</scope>
    <source>
        <strain evidence="1 2">CC59_002D</strain>
    </source>
</reference>
<protein>
    <submittedName>
        <fullName evidence="1">Uncharacterized protein</fullName>
    </submittedName>
</protein>
<dbReference type="HOGENOM" id="CLU_3296040_0_0_9"/>
<dbReference type="PATRIC" id="fig|1073376.3.peg.1249"/>
<gene>
    <name evidence="1" type="ORF">HMPREF1202_01210</name>
</gene>
<accession>V8C7C9</accession>
<sequence length="40" mass="4946">MQMNYYENLWIELPDGIQKMTEDEKKLFLSTDVIRFCMDR</sequence>
<dbReference type="AlphaFoldDB" id="V8C7C9"/>
<organism evidence="1 2">
    <name type="scientific">[Ruminococcus] lactaris CC59_002D</name>
    <dbReference type="NCBI Taxonomy" id="1073376"/>
    <lineage>
        <taxon>Bacteria</taxon>
        <taxon>Bacillati</taxon>
        <taxon>Bacillota</taxon>
        <taxon>Clostridia</taxon>
        <taxon>Lachnospirales</taxon>
        <taxon>Lachnospiraceae</taxon>
        <taxon>Mediterraneibacter</taxon>
    </lineage>
</organism>
<proteinExistence type="predicted"/>
<dbReference type="Proteomes" id="UP000018683">
    <property type="component" value="Unassembled WGS sequence"/>
</dbReference>